<dbReference type="GO" id="GO:0005506">
    <property type="term" value="F:iron ion binding"/>
    <property type="evidence" value="ECO:0007669"/>
    <property type="project" value="InterPro"/>
</dbReference>
<evidence type="ECO:0000256" key="8">
    <source>
        <dbReference type="ARBA" id="ARBA00023004"/>
    </source>
</evidence>
<comment type="similarity">
    <text evidence="2 12">Belongs to the cytochrome P450 family.</text>
</comment>
<keyword evidence="4 13" id="KW-0812">Transmembrane</keyword>
<dbReference type="PROSITE" id="PS00086">
    <property type="entry name" value="CYTOCHROME_P450"/>
    <property type="match status" value="1"/>
</dbReference>
<evidence type="ECO:0000313" key="14">
    <source>
        <dbReference type="EMBL" id="PON97252.1"/>
    </source>
</evidence>
<name>A0A2P5FHL3_TREOI</name>
<keyword evidence="8 11" id="KW-0408">Iron</keyword>
<keyword evidence="9 12" id="KW-0503">Monooxygenase</keyword>
<evidence type="ECO:0000256" key="9">
    <source>
        <dbReference type="ARBA" id="ARBA00023033"/>
    </source>
</evidence>
<dbReference type="InterPro" id="IPR036396">
    <property type="entry name" value="Cyt_P450_sf"/>
</dbReference>
<keyword evidence="15" id="KW-1185">Reference proteome</keyword>
<evidence type="ECO:0000256" key="11">
    <source>
        <dbReference type="PIRSR" id="PIRSR602401-1"/>
    </source>
</evidence>
<dbReference type="OrthoDB" id="1470350at2759"/>
<gene>
    <name evidence="14" type="ORF">TorRG33x02_070080</name>
</gene>
<evidence type="ECO:0000256" key="13">
    <source>
        <dbReference type="SAM" id="Phobius"/>
    </source>
</evidence>
<evidence type="ECO:0000256" key="4">
    <source>
        <dbReference type="ARBA" id="ARBA00022692"/>
    </source>
</evidence>
<dbReference type="GO" id="GO:0020037">
    <property type="term" value="F:heme binding"/>
    <property type="evidence" value="ECO:0007669"/>
    <property type="project" value="InterPro"/>
</dbReference>
<dbReference type="GO" id="GO:0016705">
    <property type="term" value="F:oxidoreductase activity, acting on paired donors, with incorporation or reduction of molecular oxygen"/>
    <property type="evidence" value="ECO:0007669"/>
    <property type="project" value="InterPro"/>
</dbReference>
<sequence>MIMSDQVRDLTILVLSFICLCLFLALIKIFHKLWWAPTRVKHLMGLQGVKGPSYRFIHGSTKEIMSMQKEAMARPLGLSNNIFPKLLPHVHCWTNLYGKNYLQWYGPQPQMVITEPELIKEILSDRERVYPKNKAQVYVKKVLGDSVATSQGEKWAKMRKIANHAFQIENLKGMMPQMIASVEAMIERWKDHEDKEIDVYEEFRLLTAEVISRTAFGSSYLEGKTIFDMLVKLTIIASRNLYKQRFPVISKFFKTRDQIESEKLEKGIHDSIMEMIKKREEKLMNGEDDSFGSDYLGILLKAHHDAKVNQRITIDSLVGECKTLYFAGQETTNSLLAWTVFLLAVHTDWQEIARKEVLDVFGKQNPNPDGITKLKSMSLIINESLRLYPPANIMSRTVERKVRLGKLNLPANIILYIPTLALHHDPQIWGEDVHLFKPERFSEGVAKATKDNMAAFLPFGMGPRICVGFNFAITEAKIALSMILQRYTFALSPAYVHSPVQILTNRPQHGLQVMLQSF</sequence>
<dbReference type="InterPro" id="IPR050665">
    <property type="entry name" value="Cytochrome_P450_Monooxygen"/>
</dbReference>
<dbReference type="InterPro" id="IPR001128">
    <property type="entry name" value="Cyt_P450"/>
</dbReference>
<evidence type="ECO:0000256" key="1">
    <source>
        <dbReference type="ARBA" id="ARBA00004167"/>
    </source>
</evidence>
<dbReference type="PANTHER" id="PTHR24282">
    <property type="entry name" value="CYTOCHROME P450 FAMILY MEMBER"/>
    <property type="match status" value="1"/>
</dbReference>
<keyword evidence="5 11" id="KW-0479">Metal-binding</keyword>
<feature type="binding site" description="axial binding residue" evidence="11">
    <location>
        <position position="466"/>
    </location>
    <ligand>
        <name>heme</name>
        <dbReference type="ChEBI" id="CHEBI:30413"/>
    </ligand>
    <ligandPart>
        <name>Fe</name>
        <dbReference type="ChEBI" id="CHEBI:18248"/>
    </ligandPart>
</feature>
<dbReference type="Gene3D" id="1.10.630.10">
    <property type="entry name" value="Cytochrome P450"/>
    <property type="match status" value="1"/>
</dbReference>
<keyword evidence="7 12" id="KW-0560">Oxidoreductase</keyword>
<dbReference type="Pfam" id="PF00067">
    <property type="entry name" value="p450"/>
    <property type="match status" value="1"/>
</dbReference>
<dbReference type="GO" id="GO:0016020">
    <property type="term" value="C:membrane"/>
    <property type="evidence" value="ECO:0007669"/>
    <property type="project" value="UniProtKB-SubCell"/>
</dbReference>
<feature type="transmembrane region" description="Helical" evidence="13">
    <location>
        <begin position="12"/>
        <end position="35"/>
    </location>
</feature>
<keyword evidence="6 13" id="KW-1133">Transmembrane helix</keyword>
<dbReference type="InParanoid" id="A0A2P5FHL3"/>
<proteinExistence type="inferred from homology"/>
<protein>
    <submittedName>
        <fullName evidence="14">Cytochrome P450, E-class, group I</fullName>
    </submittedName>
</protein>
<comment type="caution">
    <text evidence="14">The sequence shown here is derived from an EMBL/GenBank/DDBJ whole genome shotgun (WGS) entry which is preliminary data.</text>
</comment>
<dbReference type="STRING" id="63057.A0A2P5FHL3"/>
<dbReference type="GO" id="GO:0004497">
    <property type="term" value="F:monooxygenase activity"/>
    <property type="evidence" value="ECO:0007669"/>
    <property type="project" value="UniProtKB-KW"/>
</dbReference>
<comment type="subcellular location">
    <subcellularLocation>
        <location evidence="1">Membrane</location>
        <topology evidence="1">Single-pass membrane protein</topology>
    </subcellularLocation>
</comment>
<keyword evidence="3 11" id="KW-0349">Heme</keyword>
<dbReference type="EMBL" id="JXTC01000033">
    <property type="protein sequence ID" value="PON97252.1"/>
    <property type="molecule type" value="Genomic_DNA"/>
</dbReference>
<evidence type="ECO:0000256" key="6">
    <source>
        <dbReference type="ARBA" id="ARBA00022989"/>
    </source>
</evidence>
<evidence type="ECO:0000256" key="3">
    <source>
        <dbReference type="ARBA" id="ARBA00022617"/>
    </source>
</evidence>
<evidence type="ECO:0000256" key="10">
    <source>
        <dbReference type="ARBA" id="ARBA00023136"/>
    </source>
</evidence>
<dbReference type="PRINTS" id="PR00463">
    <property type="entry name" value="EP450I"/>
</dbReference>
<dbReference type="InterPro" id="IPR002401">
    <property type="entry name" value="Cyt_P450_E_grp-I"/>
</dbReference>
<evidence type="ECO:0000256" key="7">
    <source>
        <dbReference type="ARBA" id="ARBA00023002"/>
    </source>
</evidence>
<dbReference type="PANTHER" id="PTHR24282:SF20">
    <property type="entry name" value="CYTOCHROME P450 CYP749A22-LIKE"/>
    <property type="match status" value="1"/>
</dbReference>
<keyword evidence="10 13" id="KW-0472">Membrane</keyword>
<dbReference type="SUPFAM" id="SSF48264">
    <property type="entry name" value="Cytochrome P450"/>
    <property type="match status" value="1"/>
</dbReference>
<evidence type="ECO:0000256" key="5">
    <source>
        <dbReference type="ARBA" id="ARBA00022723"/>
    </source>
</evidence>
<reference evidence="15" key="1">
    <citation type="submission" date="2016-06" db="EMBL/GenBank/DDBJ databases">
        <title>Parallel loss of symbiosis genes in relatives of nitrogen-fixing non-legume Parasponia.</title>
        <authorList>
            <person name="Van Velzen R."/>
            <person name="Holmer R."/>
            <person name="Bu F."/>
            <person name="Rutten L."/>
            <person name="Van Zeijl A."/>
            <person name="Liu W."/>
            <person name="Santuari L."/>
            <person name="Cao Q."/>
            <person name="Sharma T."/>
            <person name="Shen D."/>
            <person name="Roswanjaya Y."/>
            <person name="Wardhani T."/>
            <person name="Kalhor M.S."/>
            <person name="Jansen J."/>
            <person name="Van den Hoogen J."/>
            <person name="Gungor B."/>
            <person name="Hartog M."/>
            <person name="Hontelez J."/>
            <person name="Verver J."/>
            <person name="Yang W.-C."/>
            <person name="Schijlen E."/>
            <person name="Repin R."/>
            <person name="Schilthuizen M."/>
            <person name="Schranz E."/>
            <person name="Heidstra R."/>
            <person name="Miyata K."/>
            <person name="Fedorova E."/>
            <person name="Kohlen W."/>
            <person name="Bisseling T."/>
            <person name="Smit S."/>
            <person name="Geurts R."/>
        </authorList>
    </citation>
    <scope>NUCLEOTIDE SEQUENCE [LARGE SCALE GENOMIC DNA]</scope>
    <source>
        <strain evidence="15">cv. RG33-2</strain>
    </source>
</reference>
<evidence type="ECO:0000256" key="2">
    <source>
        <dbReference type="ARBA" id="ARBA00010617"/>
    </source>
</evidence>
<accession>A0A2P5FHL3</accession>
<organism evidence="14 15">
    <name type="scientific">Trema orientale</name>
    <name type="common">Charcoal tree</name>
    <name type="synonym">Celtis orientalis</name>
    <dbReference type="NCBI Taxonomy" id="63057"/>
    <lineage>
        <taxon>Eukaryota</taxon>
        <taxon>Viridiplantae</taxon>
        <taxon>Streptophyta</taxon>
        <taxon>Embryophyta</taxon>
        <taxon>Tracheophyta</taxon>
        <taxon>Spermatophyta</taxon>
        <taxon>Magnoliopsida</taxon>
        <taxon>eudicotyledons</taxon>
        <taxon>Gunneridae</taxon>
        <taxon>Pentapetalae</taxon>
        <taxon>rosids</taxon>
        <taxon>fabids</taxon>
        <taxon>Rosales</taxon>
        <taxon>Cannabaceae</taxon>
        <taxon>Trema</taxon>
    </lineage>
</organism>
<dbReference type="InterPro" id="IPR017972">
    <property type="entry name" value="Cyt_P450_CS"/>
</dbReference>
<dbReference type="AlphaFoldDB" id="A0A2P5FHL3"/>
<dbReference type="PRINTS" id="PR00385">
    <property type="entry name" value="P450"/>
</dbReference>
<comment type="cofactor">
    <cofactor evidence="11">
        <name>heme</name>
        <dbReference type="ChEBI" id="CHEBI:30413"/>
    </cofactor>
</comment>
<evidence type="ECO:0000256" key="12">
    <source>
        <dbReference type="RuleBase" id="RU000461"/>
    </source>
</evidence>
<dbReference type="Proteomes" id="UP000237000">
    <property type="component" value="Unassembled WGS sequence"/>
</dbReference>
<evidence type="ECO:0000313" key="15">
    <source>
        <dbReference type="Proteomes" id="UP000237000"/>
    </source>
</evidence>